<accession>A0A8S3JRG7</accession>
<gene>
    <name evidence="1" type="ORF">GIL414_LOCUS84479</name>
</gene>
<protein>
    <submittedName>
        <fullName evidence="1">Uncharacterized protein</fullName>
    </submittedName>
</protein>
<reference evidence="1" key="1">
    <citation type="submission" date="2021-02" db="EMBL/GenBank/DDBJ databases">
        <authorList>
            <person name="Nowell W R."/>
        </authorList>
    </citation>
    <scope>NUCLEOTIDE SEQUENCE</scope>
</reference>
<evidence type="ECO:0000313" key="1">
    <source>
        <dbReference type="EMBL" id="CAF5221299.1"/>
    </source>
</evidence>
<dbReference type="EMBL" id="CAJOBJ010366466">
    <property type="protein sequence ID" value="CAF5221299.1"/>
    <property type="molecule type" value="Genomic_DNA"/>
</dbReference>
<dbReference type="AlphaFoldDB" id="A0A8S3JRG7"/>
<evidence type="ECO:0000313" key="2">
    <source>
        <dbReference type="Proteomes" id="UP000681720"/>
    </source>
</evidence>
<sequence length="152" mass="18066">MLYFANTRWVLLGKVITRVFILWEPLHEYFLVYLPVNQKVQVQNNDRYERIKETLTSYVIKIRLQFVLFLCENIFDRFLTLFQQEAPLIHVLHSELSSLYRLVLLQFLKTDYAGDKVGGCLLDLDFKLNEKQLNNKHIRIGNVNIDLEAFIS</sequence>
<name>A0A8S3JRG7_9BILA</name>
<comment type="caution">
    <text evidence="1">The sequence shown here is derived from an EMBL/GenBank/DDBJ whole genome shotgun (WGS) entry which is preliminary data.</text>
</comment>
<proteinExistence type="predicted"/>
<organism evidence="1 2">
    <name type="scientific">Rotaria magnacalcarata</name>
    <dbReference type="NCBI Taxonomy" id="392030"/>
    <lineage>
        <taxon>Eukaryota</taxon>
        <taxon>Metazoa</taxon>
        <taxon>Spiralia</taxon>
        <taxon>Gnathifera</taxon>
        <taxon>Rotifera</taxon>
        <taxon>Eurotatoria</taxon>
        <taxon>Bdelloidea</taxon>
        <taxon>Philodinida</taxon>
        <taxon>Philodinidae</taxon>
        <taxon>Rotaria</taxon>
    </lineage>
</organism>
<dbReference type="Proteomes" id="UP000681720">
    <property type="component" value="Unassembled WGS sequence"/>
</dbReference>